<name>A0A9P6QF34_9FUNG</name>
<dbReference type="GO" id="GO:0032366">
    <property type="term" value="P:intracellular sterol transport"/>
    <property type="evidence" value="ECO:0007669"/>
    <property type="project" value="InterPro"/>
</dbReference>
<dbReference type="GO" id="GO:0032934">
    <property type="term" value="F:sterol binding"/>
    <property type="evidence" value="ECO:0007669"/>
    <property type="project" value="InterPro"/>
</dbReference>
<evidence type="ECO:0000256" key="2">
    <source>
        <dbReference type="ARBA" id="ARBA00006370"/>
    </source>
</evidence>
<dbReference type="SMART" id="SM00737">
    <property type="entry name" value="ML"/>
    <property type="match status" value="1"/>
</dbReference>
<dbReference type="SUPFAM" id="SSF81296">
    <property type="entry name" value="E set domains"/>
    <property type="match status" value="1"/>
</dbReference>
<sequence length="169" mass="18738">MRLSLAALALAFAATATQAFMLPELTNPLQNDPPETGPIKICGNNETDTLEILYIKISPDPPKRGEVLSIDAKGILKERVDKGSYIKLIVKSGVIKIIQKTLDFCDESANINKPCPLEKGEQELKHEVTLPKEIPFAVFTAHVEVFDQANNTVTCLEARVDFRPRIPHF</sequence>
<feature type="signal peptide" evidence="8">
    <location>
        <begin position="1"/>
        <end position="19"/>
    </location>
</feature>
<comment type="similarity">
    <text evidence="2">Belongs to the NPC2 family.</text>
</comment>
<proteinExistence type="inferred from homology"/>
<dbReference type="InterPro" id="IPR033917">
    <property type="entry name" value="ML_PG-PI_TP"/>
</dbReference>
<evidence type="ECO:0000256" key="8">
    <source>
        <dbReference type="SAM" id="SignalP"/>
    </source>
</evidence>
<reference evidence="10" key="1">
    <citation type="journal article" date="2020" name="Fungal Divers.">
        <title>Resolving the Mortierellaceae phylogeny through synthesis of multi-gene phylogenetics and phylogenomics.</title>
        <authorList>
            <person name="Vandepol N."/>
            <person name="Liber J."/>
            <person name="Desiro A."/>
            <person name="Na H."/>
            <person name="Kennedy M."/>
            <person name="Barry K."/>
            <person name="Grigoriev I.V."/>
            <person name="Miller A.N."/>
            <person name="O'Donnell K."/>
            <person name="Stajich J.E."/>
            <person name="Bonito G."/>
        </authorList>
    </citation>
    <scope>NUCLEOTIDE SEQUENCE</scope>
    <source>
        <strain evidence="10">BC1065</strain>
    </source>
</reference>
<protein>
    <recommendedName>
        <fullName evidence="4">Phosphatidylglycerol/phosphatidylinositol transfer protein</fullName>
    </recommendedName>
</protein>
<comment type="caution">
    <text evidence="10">The sequence shown here is derived from an EMBL/GenBank/DDBJ whole genome shotgun (WGS) entry which is preliminary data.</text>
</comment>
<gene>
    <name evidence="10" type="primary">NPC2_2</name>
    <name evidence="10" type="ORF">DFQ27_009001</name>
</gene>
<evidence type="ECO:0000259" key="9">
    <source>
        <dbReference type="SMART" id="SM00737"/>
    </source>
</evidence>
<dbReference type="PANTHER" id="PTHR11306">
    <property type="entry name" value="NIEMANN PICK TYPE C2 PROTEIN NPC2-RELATED"/>
    <property type="match status" value="1"/>
</dbReference>
<organism evidence="10 11">
    <name type="scientific">Actinomortierella ambigua</name>
    <dbReference type="NCBI Taxonomy" id="1343610"/>
    <lineage>
        <taxon>Eukaryota</taxon>
        <taxon>Fungi</taxon>
        <taxon>Fungi incertae sedis</taxon>
        <taxon>Mucoromycota</taxon>
        <taxon>Mortierellomycotina</taxon>
        <taxon>Mortierellomycetes</taxon>
        <taxon>Mortierellales</taxon>
        <taxon>Mortierellaceae</taxon>
        <taxon>Actinomortierella</taxon>
    </lineage>
</organism>
<accession>A0A9P6QF34</accession>
<evidence type="ECO:0000256" key="4">
    <source>
        <dbReference type="ARBA" id="ARBA00016056"/>
    </source>
</evidence>
<dbReference type="Proteomes" id="UP000807716">
    <property type="component" value="Unassembled WGS sequence"/>
</dbReference>
<dbReference type="Gene3D" id="2.60.40.770">
    <property type="match status" value="1"/>
</dbReference>
<evidence type="ECO:0000313" key="11">
    <source>
        <dbReference type="Proteomes" id="UP000807716"/>
    </source>
</evidence>
<dbReference type="CDD" id="cd00917">
    <property type="entry name" value="PG-PI_TP"/>
    <property type="match status" value="1"/>
</dbReference>
<dbReference type="InterPro" id="IPR003172">
    <property type="entry name" value="ML_dom"/>
</dbReference>
<feature type="domain" description="MD-2-related lipid-recognition" evidence="9">
    <location>
        <begin position="39"/>
        <end position="160"/>
    </location>
</feature>
<dbReference type="EMBL" id="JAAAJB010000079">
    <property type="protein sequence ID" value="KAG0267220.1"/>
    <property type="molecule type" value="Genomic_DNA"/>
</dbReference>
<dbReference type="InterPro" id="IPR039670">
    <property type="entry name" value="NPC2-like"/>
</dbReference>
<evidence type="ECO:0000256" key="5">
    <source>
        <dbReference type="ARBA" id="ARBA00022448"/>
    </source>
</evidence>
<keyword evidence="6 8" id="KW-0732">Signal</keyword>
<evidence type="ECO:0000256" key="3">
    <source>
        <dbReference type="ARBA" id="ARBA00011245"/>
    </source>
</evidence>
<evidence type="ECO:0000256" key="7">
    <source>
        <dbReference type="ARBA" id="ARBA00023055"/>
    </source>
</evidence>
<dbReference type="InterPro" id="IPR014756">
    <property type="entry name" value="Ig_E-set"/>
</dbReference>
<feature type="chain" id="PRO_5040119728" description="Phosphatidylglycerol/phosphatidylinositol transfer protein" evidence="8">
    <location>
        <begin position="20"/>
        <end position="169"/>
    </location>
</feature>
<keyword evidence="5" id="KW-0813">Transport</keyword>
<keyword evidence="11" id="KW-1185">Reference proteome</keyword>
<dbReference type="OrthoDB" id="6409159at2759"/>
<evidence type="ECO:0000256" key="1">
    <source>
        <dbReference type="ARBA" id="ARBA00002053"/>
    </source>
</evidence>
<dbReference type="AlphaFoldDB" id="A0A9P6QF34"/>
<comment type="subunit">
    <text evidence="3">Monomer.</text>
</comment>
<evidence type="ECO:0000256" key="6">
    <source>
        <dbReference type="ARBA" id="ARBA00022729"/>
    </source>
</evidence>
<comment type="function">
    <text evidence="1">Catalyzes the intermembrane transfer of phosphatidylglycerol and phosphatidylinositol.</text>
</comment>
<evidence type="ECO:0000313" key="10">
    <source>
        <dbReference type="EMBL" id="KAG0267220.1"/>
    </source>
</evidence>
<keyword evidence="7" id="KW-0445">Lipid transport</keyword>
<dbReference type="PANTHER" id="PTHR11306:SF0">
    <property type="entry name" value="PHOSPHATIDYLGLYCEROL_PHOSPHATIDYLINOSITOL TRANSFER PROTEIN"/>
    <property type="match status" value="1"/>
</dbReference>
<dbReference type="Pfam" id="PF02221">
    <property type="entry name" value="E1_DerP2_DerF2"/>
    <property type="match status" value="1"/>
</dbReference>